<dbReference type="Gene3D" id="3.40.50.720">
    <property type="entry name" value="NAD(P)-binding Rossmann-like Domain"/>
    <property type="match status" value="2"/>
</dbReference>
<gene>
    <name evidence="5" type="ORF">EDD34_0564</name>
</gene>
<dbReference type="Pfam" id="PF03720">
    <property type="entry name" value="UDPG_MGDP_dh_C"/>
    <property type="match status" value="1"/>
</dbReference>
<dbReference type="GO" id="GO:0016628">
    <property type="term" value="F:oxidoreductase activity, acting on the CH-CH group of donors, NAD or NADP as acceptor"/>
    <property type="evidence" value="ECO:0007669"/>
    <property type="project" value="InterPro"/>
</dbReference>
<dbReference type="InterPro" id="IPR014027">
    <property type="entry name" value="UDP-Glc/GDP-Man_DH_C"/>
</dbReference>
<sequence length="421" mass="44317">MTQNRTLPRITVCGLGYVGLSVAVAAHDAGYAVTAYDVDEGVLARLKRGNPGISNVTAEEVTSLAEDPTTVMTHDLDQSPVGDVAIVCVPTPLTPGGAPDTSAIIDAARALAGRIQPGTLVILESTTWPGTTEDLFAPILAEGSGMDPGTEFNVAFSPERIDPGNRTHTFTTTPKVVGGLTAGCTTRAAEFYRSLGVPVVVAAGTREAEMSKLLENTYRFVNISFVNEFAAVCDAMDIDAMDAIRCASSKPFGFTAFTPGAGIGGHCIPVDPFYLTYKADEVGAATPMISAADLVNRSVPETVAERVLTYLRSEGALPGAKVLLCGVSYKPDVADLRMTPAIGVVRALRARGIEPSFIDPFVPELLVDDRPVAPWPGGLADVAIVLQQHKAAPRPADLAHAVYDPAGARRPIRTPELRRVP</sequence>
<keyword evidence="1" id="KW-0560">Oxidoreductase</keyword>
<dbReference type="InterPro" id="IPR001732">
    <property type="entry name" value="UDP-Glc/GDP-Man_DH_N"/>
</dbReference>
<evidence type="ECO:0000313" key="5">
    <source>
        <dbReference type="EMBL" id="RPF19989.1"/>
    </source>
</evidence>
<dbReference type="GO" id="GO:0000271">
    <property type="term" value="P:polysaccharide biosynthetic process"/>
    <property type="evidence" value="ECO:0007669"/>
    <property type="project" value="InterPro"/>
</dbReference>
<dbReference type="Proteomes" id="UP000280501">
    <property type="component" value="Unassembled WGS sequence"/>
</dbReference>
<dbReference type="PIRSF" id="PIRSF000124">
    <property type="entry name" value="UDPglc_GDPman_dh"/>
    <property type="match status" value="1"/>
</dbReference>
<dbReference type="InterPro" id="IPR036220">
    <property type="entry name" value="UDP-Glc/GDP-Man_DH_C_sf"/>
</dbReference>
<name>A0A3N4YFR4_9MICO</name>
<dbReference type="Pfam" id="PF03721">
    <property type="entry name" value="UDPG_MGDP_dh_N"/>
    <property type="match status" value="1"/>
</dbReference>
<dbReference type="SUPFAM" id="SSF51735">
    <property type="entry name" value="NAD(P)-binding Rossmann-fold domains"/>
    <property type="match status" value="1"/>
</dbReference>
<keyword evidence="2" id="KW-0520">NAD</keyword>
<feature type="domain" description="UDP-glucose/GDP-mannose dehydrogenase C-terminal" evidence="4">
    <location>
        <begin position="323"/>
        <end position="411"/>
    </location>
</feature>
<dbReference type="InterPro" id="IPR036291">
    <property type="entry name" value="NAD(P)-bd_dom_sf"/>
</dbReference>
<dbReference type="GO" id="GO:0016616">
    <property type="term" value="F:oxidoreductase activity, acting on the CH-OH group of donors, NAD or NADP as acceptor"/>
    <property type="evidence" value="ECO:0007669"/>
    <property type="project" value="InterPro"/>
</dbReference>
<evidence type="ECO:0000256" key="2">
    <source>
        <dbReference type="ARBA" id="ARBA00023027"/>
    </source>
</evidence>
<dbReference type="InterPro" id="IPR008927">
    <property type="entry name" value="6-PGluconate_DH-like_C_sf"/>
</dbReference>
<accession>A0A3N4YFR4</accession>
<proteinExistence type="inferred from homology"/>
<dbReference type="GO" id="GO:0051287">
    <property type="term" value="F:NAD binding"/>
    <property type="evidence" value="ECO:0007669"/>
    <property type="project" value="InterPro"/>
</dbReference>
<protein>
    <submittedName>
        <fullName evidence="5">Nucleotide sugar dehydrogenase</fullName>
    </submittedName>
</protein>
<organism evidence="5 6">
    <name type="scientific">Myceligenerans xiligouense</name>
    <dbReference type="NCBI Taxonomy" id="253184"/>
    <lineage>
        <taxon>Bacteria</taxon>
        <taxon>Bacillati</taxon>
        <taxon>Actinomycetota</taxon>
        <taxon>Actinomycetes</taxon>
        <taxon>Micrococcales</taxon>
        <taxon>Promicromonosporaceae</taxon>
        <taxon>Myceligenerans</taxon>
    </lineage>
</organism>
<dbReference type="PANTHER" id="PTHR43491">
    <property type="entry name" value="UDP-N-ACETYL-D-MANNOSAMINE DEHYDROGENASE"/>
    <property type="match status" value="1"/>
</dbReference>
<dbReference type="InterPro" id="IPR017476">
    <property type="entry name" value="UDP-Glc/GDP-Man"/>
</dbReference>
<dbReference type="Pfam" id="PF00984">
    <property type="entry name" value="UDPG_MGDP_dh"/>
    <property type="match status" value="1"/>
</dbReference>
<dbReference type="RefSeq" id="WP_123813214.1">
    <property type="nucleotide sequence ID" value="NZ_RKQZ01000001.1"/>
</dbReference>
<comment type="similarity">
    <text evidence="3">Belongs to the UDP-glucose/GDP-mannose dehydrogenase family.</text>
</comment>
<evidence type="ECO:0000313" key="6">
    <source>
        <dbReference type="Proteomes" id="UP000280501"/>
    </source>
</evidence>
<dbReference type="InterPro" id="IPR014026">
    <property type="entry name" value="UDP-Glc/GDP-Man_DH_dimer"/>
</dbReference>
<dbReference type="PANTHER" id="PTHR43491:SF1">
    <property type="entry name" value="UDP-N-ACETYL-D-MANNOSAMINE DEHYDROGENASE"/>
    <property type="match status" value="1"/>
</dbReference>
<comment type="caution">
    <text evidence="5">The sequence shown here is derived from an EMBL/GenBank/DDBJ whole genome shotgun (WGS) entry which is preliminary data.</text>
</comment>
<dbReference type="AlphaFoldDB" id="A0A3N4YFR4"/>
<dbReference type="InterPro" id="IPR028359">
    <property type="entry name" value="UDP_ManNAc/GlcNAc_DH"/>
</dbReference>
<dbReference type="SMART" id="SM00984">
    <property type="entry name" value="UDPG_MGDP_dh_C"/>
    <property type="match status" value="1"/>
</dbReference>
<evidence type="ECO:0000256" key="3">
    <source>
        <dbReference type="PIRNR" id="PIRNR000124"/>
    </source>
</evidence>
<keyword evidence="6" id="KW-1185">Reference proteome</keyword>
<dbReference type="PIRSF" id="PIRSF500136">
    <property type="entry name" value="UDP_ManNAc_DH"/>
    <property type="match status" value="1"/>
</dbReference>
<dbReference type="SUPFAM" id="SSF48179">
    <property type="entry name" value="6-phosphogluconate dehydrogenase C-terminal domain-like"/>
    <property type="match status" value="1"/>
</dbReference>
<reference evidence="5 6" key="1">
    <citation type="submission" date="2018-11" db="EMBL/GenBank/DDBJ databases">
        <title>Sequencing the genomes of 1000 actinobacteria strains.</title>
        <authorList>
            <person name="Klenk H.-P."/>
        </authorList>
    </citation>
    <scope>NUCLEOTIDE SEQUENCE [LARGE SCALE GENOMIC DNA]</scope>
    <source>
        <strain evidence="5 6">DSM 15700</strain>
    </source>
</reference>
<dbReference type="NCBIfam" id="TIGR03026">
    <property type="entry name" value="NDP-sugDHase"/>
    <property type="match status" value="1"/>
</dbReference>
<evidence type="ECO:0000256" key="1">
    <source>
        <dbReference type="ARBA" id="ARBA00023002"/>
    </source>
</evidence>
<dbReference type="SUPFAM" id="SSF52413">
    <property type="entry name" value="UDP-glucose/GDP-mannose dehydrogenase C-terminal domain"/>
    <property type="match status" value="1"/>
</dbReference>
<dbReference type="OrthoDB" id="5193947at2"/>
<dbReference type="EMBL" id="RKQZ01000001">
    <property type="protein sequence ID" value="RPF19989.1"/>
    <property type="molecule type" value="Genomic_DNA"/>
</dbReference>
<evidence type="ECO:0000259" key="4">
    <source>
        <dbReference type="SMART" id="SM00984"/>
    </source>
</evidence>